<feature type="region of interest" description="Disordered" evidence="13">
    <location>
        <begin position="502"/>
        <end position="584"/>
    </location>
</feature>
<feature type="transmembrane region" description="Helical" evidence="14">
    <location>
        <begin position="286"/>
        <end position="312"/>
    </location>
</feature>
<dbReference type="AlphaFoldDB" id="A0A7S3V695"/>
<feature type="region of interest" description="Disordered" evidence="13">
    <location>
        <begin position="599"/>
        <end position="695"/>
    </location>
</feature>
<name>A0A7S3V695_9STRA</name>
<feature type="compositionally biased region" description="Polar residues" evidence="13">
    <location>
        <begin position="681"/>
        <end position="695"/>
    </location>
</feature>
<feature type="compositionally biased region" description="Polar residues" evidence="13">
    <location>
        <begin position="570"/>
        <end position="584"/>
    </location>
</feature>
<dbReference type="GO" id="GO:0005886">
    <property type="term" value="C:plasma membrane"/>
    <property type="evidence" value="ECO:0007669"/>
    <property type="project" value="UniProtKB-SubCell"/>
</dbReference>
<evidence type="ECO:0000256" key="6">
    <source>
        <dbReference type="ARBA" id="ARBA00022989"/>
    </source>
</evidence>
<keyword evidence="9" id="KW-0869">Chloride channel</keyword>
<comment type="subcellular location">
    <subcellularLocation>
        <location evidence="1">Cell membrane</location>
        <topology evidence="1">Multi-pass membrane protein</topology>
    </subcellularLocation>
</comment>
<evidence type="ECO:0000256" key="11">
    <source>
        <dbReference type="ARBA" id="ARBA00023214"/>
    </source>
</evidence>
<feature type="transmembrane region" description="Helical" evidence="14">
    <location>
        <begin position="46"/>
        <end position="74"/>
    </location>
</feature>
<evidence type="ECO:0000256" key="5">
    <source>
        <dbReference type="ARBA" id="ARBA00022692"/>
    </source>
</evidence>
<feature type="transmembrane region" description="Helical" evidence="14">
    <location>
        <begin position="248"/>
        <end position="274"/>
    </location>
</feature>
<keyword evidence="8 14" id="KW-0472">Membrane</keyword>
<evidence type="ECO:0000256" key="2">
    <source>
        <dbReference type="ARBA" id="ARBA00009849"/>
    </source>
</evidence>
<dbReference type="GO" id="GO:0034707">
    <property type="term" value="C:chloride channel complex"/>
    <property type="evidence" value="ECO:0007669"/>
    <property type="project" value="UniProtKB-KW"/>
</dbReference>
<evidence type="ECO:0000256" key="12">
    <source>
        <dbReference type="ARBA" id="ARBA00023303"/>
    </source>
</evidence>
<evidence type="ECO:0000256" key="8">
    <source>
        <dbReference type="ARBA" id="ARBA00023136"/>
    </source>
</evidence>
<evidence type="ECO:0000256" key="10">
    <source>
        <dbReference type="ARBA" id="ARBA00023180"/>
    </source>
</evidence>
<evidence type="ECO:0000256" key="14">
    <source>
        <dbReference type="SAM" id="Phobius"/>
    </source>
</evidence>
<dbReference type="InterPro" id="IPR006990">
    <property type="entry name" value="Tweety"/>
</dbReference>
<evidence type="ECO:0000256" key="7">
    <source>
        <dbReference type="ARBA" id="ARBA00023065"/>
    </source>
</evidence>
<keyword evidence="12" id="KW-0407">Ion channel</keyword>
<evidence type="ECO:0000256" key="4">
    <source>
        <dbReference type="ARBA" id="ARBA00022475"/>
    </source>
</evidence>
<keyword evidence="11" id="KW-0868">Chloride</keyword>
<keyword evidence="6 14" id="KW-1133">Transmembrane helix</keyword>
<evidence type="ECO:0000256" key="9">
    <source>
        <dbReference type="ARBA" id="ARBA00023173"/>
    </source>
</evidence>
<dbReference type="PANTHER" id="PTHR12424:SF19">
    <property type="entry name" value="INTEGRASE ZINC-BINDING DOMAIN-CONTAINING PROTEIN"/>
    <property type="match status" value="1"/>
</dbReference>
<feature type="transmembrane region" description="Helical" evidence="14">
    <location>
        <begin position="109"/>
        <end position="130"/>
    </location>
</feature>
<proteinExistence type="inferred from homology"/>
<dbReference type="EMBL" id="HBIO01006109">
    <property type="protein sequence ID" value="CAE0459587.1"/>
    <property type="molecule type" value="Transcribed_RNA"/>
</dbReference>
<organism evidence="15">
    <name type="scientific">Chaetoceros debilis</name>
    <dbReference type="NCBI Taxonomy" id="122233"/>
    <lineage>
        <taxon>Eukaryota</taxon>
        <taxon>Sar</taxon>
        <taxon>Stramenopiles</taxon>
        <taxon>Ochrophyta</taxon>
        <taxon>Bacillariophyta</taxon>
        <taxon>Coscinodiscophyceae</taxon>
        <taxon>Chaetocerotophycidae</taxon>
        <taxon>Chaetocerotales</taxon>
        <taxon>Chaetocerotaceae</taxon>
        <taxon>Chaetoceros</taxon>
    </lineage>
</organism>
<dbReference type="GO" id="GO:0005254">
    <property type="term" value="F:chloride channel activity"/>
    <property type="evidence" value="ECO:0007669"/>
    <property type="project" value="UniProtKB-KW"/>
</dbReference>
<dbReference type="PANTHER" id="PTHR12424">
    <property type="entry name" value="TWEETY-RELATED"/>
    <property type="match status" value="1"/>
</dbReference>
<evidence type="ECO:0000313" key="15">
    <source>
        <dbReference type="EMBL" id="CAE0459587.1"/>
    </source>
</evidence>
<feature type="compositionally biased region" description="Basic and acidic residues" evidence="13">
    <location>
        <begin position="643"/>
        <end position="655"/>
    </location>
</feature>
<evidence type="ECO:0000256" key="13">
    <source>
        <dbReference type="SAM" id="MobiDB-lite"/>
    </source>
</evidence>
<keyword evidence="5 14" id="KW-0812">Transmembrane</keyword>
<evidence type="ECO:0000256" key="1">
    <source>
        <dbReference type="ARBA" id="ARBA00004651"/>
    </source>
</evidence>
<feature type="transmembrane region" description="Helical" evidence="14">
    <location>
        <begin position="459"/>
        <end position="478"/>
    </location>
</feature>
<keyword evidence="4" id="KW-1003">Cell membrane</keyword>
<keyword evidence="10" id="KW-0325">Glycoprotein</keyword>
<feature type="compositionally biased region" description="Low complexity" evidence="13">
    <location>
        <begin position="513"/>
        <end position="523"/>
    </location>
</feature>
<protein>
    <submittedName>
        <fullName evidence="15">Uncharacterized protein</fullName>
    </submittedName>
</protein>
<gene>
    <name evidence="15" type="ORF">CDEB00056_LOCUS4428</name>
</gene>
<feature type="compositionally biased region" description="Polar residues" evidence="13">
    <location>
        <begin position="620"/>
        <end position="629"/>
    </location>
</feature>
<comment type="similarity">
    <text evidence="2">Belongs to the tweety family.</text>
</comment>
<evidence type="ECO:0000256" key="3">
    <source>
        <dbReference type="ARBA" id="ARBA00022448"/>
    </source>
</evidence>
<accession>A0A7S3V695</accession>
<sequence length="695" mass="76365">MADPNYISPEYVTNAFVKAFSNVPRFGHLSDLSLILSTDQSLRSNYILGTVFVGCLLAAIFLFWSILLVIFTCFGPSKVGFLSGFQMKRPMEKRETGQKYRMPAVIRSFFLCSCMVVMAMAVLSTFVFGFKDLRDASDRLLVSVQQFETVGVEGRDMTRGLIDLSVDSANLRDLMVDELRMDQFCASAGGGMDPNINILRNNLTQSLYERDDFGGDMFIATRMDIFDEVQSYGSEMESAVKAYGIKTWYLWFICASFTSIAFFMMVGTMCTSFWKPMESLTCFNTWFLLPILLVLLTLAWSLVSVMAVGVVMNADFCSGGSGAGSPDATVLEMVEQSSIKAQTPRLDEAIHYWVDGCDSSSTFSEKVLIQEYTSSMNTTVTLLGSLASAMDRAGLSNLSETCGGKDFTATRAYLDLMAQDYNELITNATVTEKLLSCENINSIYSDIVYDELCTEIPEASAWAVGMLLAISFFAMWMVTLRSAWLETIDNGEIVIPMNINVDNQDPEQPLEVSGSSSSGFSQSNYPHTQPQDNDNAALDNSDDDYEELIQTSDGNGNGSGNVGVAREDVTTPSSAGLSGESTLSPMTMTQSEIGLSNVNAHKSQSQRAVAFKDQEPSRSELASATQSSGSGRGYDNVDVQPMDDLHEAAESTELHFEDDDTDNLEQAFDDMLGGSDDDGSYNSASYNEKNNYKTW</sequence>
<keyword evidence="7" id="KW-0406">Ion transport</keyword>
<keyword evidence="3" id="KW-0813">Transport</keyword>
<reference evidence="15" key="1">
    <citation type="submission" date="2021-01" db="EMBL/GenBank/DDBJ databases">
        <authorList>
            <person name="Corre E."/>
            <person name="Pelletier E."/>
            <person name="Niang G."/>
            <person name="Scheremetjew M."/>
            <person name="Finn R."/>
            <person name="Kale V."/>
            <person name="Holt S."/>
            <person name="Cochrane G."/>
            <person name="Meng A."/>
            <person name="Brown T."/>
            <person name="Cohen L."/>
        </authorList>
    </citation>
    <scope>NUCLEOTIDE SEQUENCE</scope>
    <source>
        <strain evidence="15">MM31A-1</strain>
    </source>
</reference>